<dbReference type="InterPro" id="IPR004244">
    <property type="entry name" value="Transposase_22"/>
</dbReference>
<keyword evidence="1" id="KW-0175">Coiled coil</keyword>
<evidence type="ECO:0000313" key="3">
    <source>
        <dbReference type="Proteomes" id="UP000472270"/>
    </source>
</evidence>
<evidence type="ECO:0000313" key="2">
    <source>
        <dbReference type="Ensembl" id="ENSSRHP00000042508.1"/>
    </source>
</evidence>
<reference evidence="2" key="2">
    <citation type="submission" date="2025-09" db="UniProtKB">
        <authorList>
            <consortium name="Ensembl"/>
        </authorList>
    </citation>
    <scope>IDENTIFICATION</scope>
</reference>
<keyword evidence="3" id="KW-1185">Reference proteome</keyword>
<reference evidence="2" key="1">
    <citation type="submission" date="2025-08" db="UniProtKB">
        <authorList>
            <consortium name="Ensembl"/>
        </authorList>
    </citation>
    <scope>IDENTIFICATION</scope>
</reference>
<proteinExistence type="predicted"/>
<dbReference type="Proteomes" id="UP000472270">
    <property type="component" value="Unassembled WGS sequence"/>
</dbReference>
<dbReference type="Ensembl" id="ENSSRHT00000043715.1">
    <property type="protein sequence ID" value="ENSSRHP00000042508.1"/>
    <property type="gene ID" value="ENSSRHG00000021520.1"/>
</dbReference>
<dbReference type="Gene3D" id="3.30.70.1820">
    <property type="entry name" value="L1 transposable element, RRM domain"/>
    <property type="match status" value="1"/>
</dbReference>
<dbReference type="PANTHER" id="PTHR11505">
    <property type="entry name" value="L1 TRANSPOSABLE ELEMENT-RELATED"/>
    <property type="match status" value="1"/>
</dbReference>
<dbReference type="AlphaFoldDB" id="A0A673IMR6"/>
<feature type="coiled-coil region" evidence="1">
    <location>
        <begin position="72"/>
        <end position="141"/>
    </location>
</feature>
<evidence type="ECO:0000256" key="1">
    <source>
        <dbReference type="SAM" id="Coils"/>
    </source>
</evidence>
<organism evidence="2 3">
    <name type="scientific">Sinocyclocheilus rhinocerous</name>
    <dbReference type="NCBI Taxonomy" id="307959"/>
    <lineage>
        <taxon>Eukaryota</taxon>
        <taxon>Metazoa</taxon>
        <taxon>Chordata</taxon>
        <taxon>Craniata</taxon>
        <taxon>Vertebrata</taxon>
        <taxon>Euteleostomi</taxon>
        <taxon>Actinopterygii</taxon>
        <taxon>Neopterygii</taxon>
        <taxon>Teleostei</taxon>
        <taxon>Ostariophysi</taxon>
        <taxon>Cypriniformes</taxon>
        <taxon>Cyprinidae</taxon>
        <taxon>Cyprininae</taxon>
        <taxon>Sinocyclocheilus</taxon>
    </lineage>
</organism>
<dbReference type="InterPro" id="IPR042566">
    <property type="entry name" value="L1_C"/>
</dbReference>
<accession>A0A673IMR6</accession>
<sequence length="327" mass="37067">MSTSTVKDNRKRVIEQSPIKKKLKDSTITKEDLDGAIANGIKLALKEQQSTLDSVVASTVRDAIDSVLTPVLHDLQMDIQATNNSVNELKAEVEKLAIAAKQTRDLVDSVQAAVREDRRTVTNLRKQLEQLTDRVTSMEDRSRRNNVRLVGLPDGAEGSDAAGFLRANLSKWIPALKGRDIEIERAHRVCDGRKSNSERPRTLIFRVLRWQDRSAILKGARQAYPVKYTQDNVTLLFFPDFSPATSARRRNLNPVLRRMTPLGLQPFLIYPAIIKLRHNGEQMMFDSSQKAEDFISSLPQKKSMYNNSLQKIQNETTTKLQLLFLEE</sequence>
<evidence type="ECO:0008006" key="4">
    <source>
        <dbReference type="Google" id="ProtNLM"/>
    </source>
</evidence>
<name>A0A673IMR6_9TELE</name>
<protein>
    <recommendedName>
        <fullName evidence="4">L1 transposable element RRM domain-containing protein</fullName>
    </recommendedName>
</protein>
<dbReference type="Gene3D" id="3.30.250.20">
    <property type="entry name" value="L1 transposable element, C-terminal domain"/>
    <property type="match status" value="1"/>
</dbReference>